<accession>A0A7G5XB77</accession>
<gene>
    <name evidence="4" type="ORF">H4075_11520</name>
</gene>
<protein>
    <submittedName>
        <fullName evidence="4">DUF4129 domain-containing protein</fullName>
    </submittedName>
</protein>
<keyword evidence="1" id="KW-1133">Transmembrane helix</keyword>
<keyword evidence="1" id="KW-0472">Membrane</keyword>
<evidence type="ECO:0000313" key="4">
    <source>
        <dbReference type="EMBL" id="QNA42730.1"/>
    </source>
</evidence>
<dbReference type="KEGG" id="lacs:H4075_11520"/>
<keyword evidence="2" id="KW-0732">Signal</keyword>
<sequence length="268" mass="31987">MTKRFPYFLLLVMLVTFLSNPAELCAQVTVDSSVQVIEEPVVDTTAVYDDEYEEEEEVEVFDTTLHRSIWVYSSDSVRSFRSQKEFEYMKELDSLLKKRQELLLQEQKKQRGKRVVNIFPFIEVLLWTLLIGALLFVLYRVFLSDRGLFASPLRNKKLLVEEEKFTDDVYLDQQLQQAIKEGNYRLGIRFLYLQSLNKLSERGWLQLSPDKTNYQYVRELAKPQLKNTFSRITLHYEYAWYGDFVIEQHVFEPIKKEFEQFHQTIKQS</sequence>
<dbReference type="AlphaFoldDB" id="A0A7G5XB77"/>
<dbReference type="RefSeq" id="WP_182800996.1">
    <property type="nucleotide sequence ID" value="NZ_CP060007.1"/>
</dbReference>
<dbReference type="EMBL" id="CP060007">
    <property type="protein sequence ID" value="QNA42730.1"/>
    <property type="molecule type" value="Genomic_DNA"/>
</dbReference>
<keyword evidence="1" id="KW-0812">Transmembrane</keyword>
<reference evidence="5" key="1">
    <citation type="submission" date="2020-08" db="EMBL/GenBank/DDBJ databases">
        <title>Lacibacter sp. S13-6-6 genome sequencing.</title>
        <authorList>
            <person name="Jin L."/>
        </authorList>
    </citation>
    <scope>NUCLEOTIDE SEQUENCE [LARGE SCALE GENOMIC DNA]</scope>
    <source>
        <strain evidence="5">S13-6-6</strain>
    </source>
</reference>
<organism evidence="4 5">
    <name type="scientific">Lacibacter sediminis</name>
    <dbReference type="NCBI Taxonomy" id="2760713"/>
    <lineage>
        <taxon>Bacteria</taxon>
        <taxon>Pseudomonadati</taxon>
        <taxon>Bacteroidota</taxon>
        <taxon>Chitinophagia</taxon>
        <taxon>Chitinophagales</taxon>
        <taxon>Chitinophagaceae</taxon>
        <taxon>Lacibacter</taxon>
    </lineage>
</organism>
<feature type="domain" description="Protein-glutamine gamma-glutamyltransferase-like C-terminal" evidence="3">
    <location>
        <begin position="191"/>
        <end position="243"/>
    </location>
</feature>
<evidence type="ECO:0000256" key="2">
    <source>
        <dbReference type="SAM" id="SignalP"/>
    </source>
</evidence>
<dbReference type="Pfam" id="PF13559">
    <property type="entry name" value="DUF4129"/>
    <property type="match status" value="1"/>
</dbReference>
<evidence type="ECO:0000256" key="1">
    <source>
        <dbReference type="SAM" id="Phobius"/>
    </source>
</evidence>
<feature type="signal peptide" evidence="2">
    <location>
        <begin position="1"/>
        <end position="21"/>
    </location>
</feature>
<name>A0A7G5XB77_9BACT</name>
<dbReference type="InterPro" id="IPR025403">
    <property type="entry name" value="TgpA-like_C"/>
</dbReference>
<dbReference type="Proteomes" id="UP000515344">
    <property type="component" value="Chromosome"/>
</dbReference>
<evidence type="ECO:0000313" key="5">
    <source>
        <dbReference type="Proteomes" id="UP000515344"/>
    </source>
</evidence>
<proteinExistence type="predicted"/>
<feature type="transmembrane region" description="Helical" evidence="1">
    <location>
        <begin position="118"/>
        <end position="139"/>
    </location>
</feature>
<keyword evidence="5" id="KW-1185">Reference proteome</keyword>
<evidence type="ECO:0000259" key="3">
    <source>
        <dbReference type="Pfam" id="PF13559"/>
    </source>
</evidence>
<feature type="chain" id="PRO_5028896071" evidence="2">
    <location>
        <begin position="22"/>
        <end position="268"/>
    </location>
</feature>